<organism evidence="2 3">
    <name type="scientific">Roseovarius pacificus</name>
    <dbReference type="NCBI Taxonomy" id="337701"/>
    <lineage>
        <taxon>Bacteria</taxon>
        <taxon>Pseudomonadati</taxon>
        <taxon>Pseudomonadota</taxon>
        <taxon>Alphaproteobacteria</taxon>
        <taxon>Rhodobacterales</taxon>
        <taxon>Roseobacteraceae</taxon>
        <taxon>Roseovarius</taxon>
    </lineage>
</organism>
<keyword evidence="1" id="KW-0472">Membrane</keyword>
<keyword evidence="1" id="KW-1133">Transmembrane helix</keyword>
<gene>
    <name evidence="2" type="ORF">SAMN05444398_103154</name>
</gene>
<dbReference type="STRING" id="337701.SAMN05444398_103154"/>
<sequence>MTSRETEHVSDEMLMALADGELDDMQASALRARVERDADLAARYAIFSETTAALRAAFAQDEIPERLIEAVNAPHGQHSPDETNVVPLRRRILAWPVALAAALSIGIGLGWSLKGGNTPDAATSLNDVAQLLSDTPTGATLDIENMGSARVLGSFETDRGLCRVIVVETADTVSNRLVACRDTAGWTVALSISAPTGDGYTPASAAGTEMIDHYLDSIGAGPALDPQTEADHLQ</sequence>
<dbReference type="OrthoDB" id="7743910at2"/>
<dbReference type="AlphaFoldDB" id="A0A1M7BAQ9"/>
<keyword evidence="1" id="KW-0812">Transmembrane</keyword>
<evidence type="ECO:0000313" key="2">
    <source>
        <dbReference type="EMBL" id="SHL52062.1"/>
    </source>
</evidence>
<protein>
    <recommendedName>
        <fullName evidence="4">Anti-sigma factor</fullName>
    </recommendedName>
</protein>
<dbReference type="RefSeq" id="WP_073034208.1">
    <property type="nucleotide sequence ID" value="NZ_BMLR01000003.1"/>
</dbReference>
<accession>A0A1M7BAQ9</accession>
<evidence type="ECO:0008006" key="4">
    <source>
        <dbReference type="Google" id="ProtNLM"/>
    </source>
</evidence>
<keyword evidence="3" id="KW-1185">Reference proteome</keyword>
<dbReference type="EMBL" id="FRBR01000003">
    <property type="protein sequence ID" value="SHL52062.1"/>
    <property type="molecule type" value="Genomic_DNA"/>
</dbReference>
<name>A0A1M7BAQ9_9RHOB</name>
<dbReference type="Proteomes" id="UP000183974">
    <property type="component" value="Unassembled WGS sequence"/>
</dbReference>
<evidence type="ECO:0000313" key="3">
    <source>
        <dbReference type="Proteomes" id="UP000183974"/>
    </source>
</evidence>
<feature type="transmembrane region" description="Helical" evidence="1">
    <location>
        <begin position="92"/>
        <end position="113"/>
    </location>
</feature>
<proteinExistence type="predicted"/>
<reference evidence="2 3" key="1">
    <citation type="submission" date="2016-11" db="EMBL/GenBank/DDBJ databases">
        <authorList>
            <person name="Jaros S."/>
            <person name="Januszkiewicz K."/>
            <person name="Wedrychowicz H."/>
        </authorList>
    </citation>
    <scope>NUCLEOTIDE SEQUENCE [LARGE SCALE GENOMIC DNA]</scope>
    <source>
        <strain evidence="2 3">DSM 29589</strain>
    </source>
</reference>
<evidence type="ECO:0000256" key="1">
    <source>
        <dbReference type="SAM" id="Phobius"/>
    </source>
</evidence>